<keyword evidence="2" id="KW-1185">Reference proteome</keyword>
<sequence>MIVSRLQRVGAASVGALPPLGGGAVGEADLLRARLADSVWGFAGVAYFAGGRCAGWLLLSPPPAAPAELAFEPDAAVLTALRVAPSESLRRVSKELVRGACARLLRAPRPVAAVEAAPAAGCPDVSGGLLAELGFVATDRPGIVRLELSATVRWWRGLSELPGRLGELVQPAPPVEPARRSELRV</sequence>
<dbReference type="EMBL" id="JACBZS010000001">
    <property type="protein sequence ID" value="NYI71043.1"/>
    <property type="molecule type" value="Genomic_DNA"/>
</dbReference>
<evidence type="ECO:0000313" key="1">
    <source>
        <dbReference type="EMBL" id="NYI71043.1"/>
    </source>
</evidence>
<dbReference type="Proteomes" id="UP000527616">
    <property type="component" value="Unassembled WGS sequence"/>
</dbReference>
<comment type="caution">
    <text evidence="1">The sequence shown here is derived from an EMBL/GenBank/DDBJ whole genome shotgun (WGS) entry which is preliminary data.</text>
</comment>
<evidence type="ECO:0008006" key="3">
    <source>
        <dbReference type="Google" id="ProtNLM"/>
    </source>
</evidence>
<proteinExistence type="predicted"/>
<evidence type="ECO:0000313" key="2">
    <source>
        <dbReference type="Proteomes" id="UP000527616"/>
    </source>
</evidence>
<gene>
    <name evidence="1" type="ORF">GGQ54_001603</name>
</gene>
<dbReference type="RefSeq" id="WP_179444919.1">
    <property type="nucleotide sequence ID" value="NZ_JACBZS010000001.1"/>
</dbReference>
<protein>
    <recommendedName>
        <fullName evidence="3">N-acetyltransferase domain-containing protein</fullName>
    </recommendedName>
</protein>
<name>A0A7Z0IKZ6_9ACTN</name>
<dbReference type="AlphaFoldDB" id="A0A7Z0IKZ6"/>
<organism evidence="1 2">
    <name type="scientific">Naumannella cuiyingiana</name>
    <dbReference type="NCBI Taxonomy" id="1347891"/>
    <lineage>
        <taxon>Bacteria</taxon>
        <taxon>Bacillati</taxon>
        <taxon>Actinomycetota</taxon>
        <taxon>Actinomycetes</taxon>
        <taxon>Propionibacteriales</taxon>
        <taxon>Propionibacteriaceae</taxon>
        <taxon>Naumannella</taxon>
    </lineage>
</organism>
<accession>A0A7Z0IKZ6</accession>
<reference evidence="1 2" key="1">
    <citation type="submission" date="2020-07" db="EMBL/GenBank/DDBJ databases">
        <title>Sequencing the genomes of 1000 actinobacteria strains.</title>
        <authorList>
            <person name="Klenk H.-P."/>
        </authorList>
    </citation>
    <scope>NUCLEOTIDE SEQUENCE [LARGE SCALE GENOMIC DNA]</scope>
    <source>
        <strain evidence="1 2">DSM 103164</strain>
    </source>
</reference>